<comment type="caution">
    <text evidence="1">The sequence shown here is derived from an EMBL/GenBank/DDBJ whole genome shotgun (WGS) entry which is preliminary data.</text>
</comment>
<dbReference type="EMBL" id="JAPDRP010000014">
    <property type="protein sequence ID" value="KAJ9641964.1"/>
    <property type="molecule type" value="Genomic_DNA"/>
</dbReference>
<accession>A0ACC2Z2U3</accession>
<reference evidence="1" key="1">
    <citation type="submission" date="2022-10" db="EMBL/GenBank/DDBJ databases">
        <title>Culturing micro-colonial fungi from biological soil crusts in the Mojave desert and describing Neophaeococcomyces mojavensis, and introducing the new genera and species Taxawa tesnikishii.</title>
        <authorList>
            <person name="Kurbessoian T."/>
            <person name="Stajich J.E."/>
        </authorList>
    </citation>
    <scope>NUCLEOTIDE SEQUENCE</scope>
    <source>
        <strain evidence="1">JES_115</strain>
    </source>
</reference>
<name>A0ACC2Z2U3_9PEZI</name>
<proteinExistence type="predicted"/>
<gene>
    <name evidence="1" type="ORF">H2199_005179</name>
</gene>
<evidence type="ECO:0000313" key="2">
    <source>
        <dbReference type="Proteomes" id="UP001172680"/>
    </source>
</evidence>
<protein>
    <submittedName>
        <fullName evidence="1">Uncharacterized protein</fullName>
    </submittedName>
</protein>
<keyword evidence="2" id="KW-1185">Reference proteome</keyword>
<evidence type="ECO:0000313" key="1">
    <source>
        <dbReference type="EMBL" id="KAJ9641964.1"/>
    </source>
</evidence>
<organism evidence="1 2">
    <name type="scientific">Coniosporium tulheliwenetii</name>
    <dbReference type="NCBI Taxonomy" id="3383036"/>
    <lineage>
        <taxon>Eukaryota</taxon>
        <taxon>Fungi</taxon>
        <taxon>Dikarya</taxon>
        <taxon>Ascomycota</taxon>
        <taxon>Pezizomycotina</taxon>
        <taxon>Dothideomycetes</taxon>
        <taxon>Dothideomycetes incertae sedis</taxon>
        <taxon>Coniosporium</taxon>
    </lineage>
</organism>
<dbReference type="Proteomes" id="UP001172680">
    <property type="component" value="Unassembled WGS sequence"/>
</dbReference>
<sequence>MDGSSSSKVTVEYHDPSNLFPLLEPQLTARLPLRNLHWKSPTRPLRSIESLHVQFVPARDAENDSKRFSAAELQAVVNVRDALQGQPPPAQVQSNTAARTVSDGSKAPVKERRHQIPGLRQTPYLKIYILRCDDSETYKASSRKAIREWLKEHTPPSQNTSSSSNQENHDAFEWLILHVVLPDTGAAVQPRWSGSSSTPSLAPSEKSSSRWPGRGSSTILEKIRADFNVSSKSAPDRVAQIRLEKNVVPPSLLPQGPSAPGTPYSESPQEQANAWHDLLAKFKTLILMSFDLRVSQYEEDIREKDSQRALPGWNFCTFFVLKEGLARGFESVGLVEDALVGYDELSIGLDTVIREQAAGGSPDHGGAFLMYTEDLQRQALAADEEAQESSNAQSYGRSRSSSTMSYTEDKPISSKRKDYRDLVLSSNISVFDFKCYIFSRQMALLLRLANAHSSRSELMAKPPTPSISNNGQLAADGTLARQTSGQGAEDSEDLASLAEICQRALSFITSVARIMREDLEIGLTPKLPIIPHQLIDHMVSSWEYSVAEQVLDETATPSLPLTVSGPDSTNASSLNALQRYSQEPRSMIPSSRTTTPHHGKRDPTTDPPYSRTPASGQIVYEHGRFHENQPAHAAGVQPPPVTGSEELAAYRAELYLLQRRILERVGKGFGWSAGWAAVNALLPIAELTFSEVSLDEEEPPAARGIETDVKPEGQMQRTQGLSSTNLATAASSIDEFRSLYERLSDYALRHYIVARRPKSGESILGDLAALKFQIGDYAGAATHFSHMAPSYSERRWNLVDTIMLKMHAECLKKLNRKDEYCRAMLDLLAKSAAHARSNMFPRIQSLHIQSNQQLPVTKGIDWLDDESIDTTGFLSELVTYSEQLPYSVTAPMTKYFGDLIVEPYIRHLADRDGFELRVRFRHLLEDDLDIQRVRVRLVSMSSAQDKEIWLETEGHLLISRGPITTWVKTNVTTDGSYMVDKLVFECNKITFVHEPFAKAETVTPLGLYTAVPASPVRSAKKSRILSFPPPQAFAVEMTWTRDIHIQKTRSIELGLSSGWNDIQKAELRLRSGTAGLRLRSSEVAIAAGDLDVQDTSRPGIIEFSGLDRGQSAVLRIPYDVEENPRELAIRLEATYYTKKGTFEYFAPFTVSVDLPLDVNVHDAFKETALFSTFNIKAANNTPIELLSILLRGPESLSVQPPPCNLTPMIVFPKQPALIMYKIIKNTAGEISDALINATDAPPLELEVDYRCINEVVSDQAKAYFTAAVDDSEFNNLSRLLIKHFVTQFQQQLGPAVCERTALLSTIPIGSYEDFLWADMLESLPGATRPDLKRWLREWHKTNATVPLRPTASTHTSEDSTTRRVVVTVTLPKAHVVHTARLHLLNQEQASSRTPPTVAVGEPLMAMLCVKHTRQWNSPSATKTAAGLADASDPIEFTYTIDAQPDTWLIGGQRRAHFSARENEPKGFPVMLIPLRPGNLLLPSVEIRPRLMKQRGSSEAEAWDRSSSAGKGADAGEAVMVCETDYESQAQSVLVIPNLKSTTVGLGNAGISVGGSILLEAEHRHTGVS</sequence>